<organism evidence="2">
    <name type="scientific">Thermohahella caldifontis</name>
    <dbReference type="NCBI Taxonomy" id="3142973"/>
    <lineage>
        <taxon>Bacteria</taxon>
        <taxon>Pseudomonadati</taxon>
        <taxon>Pseudomonadota</taxon>
        <taxon>Gammaproteobacteria</taxon>
        <taxon>Oceanospirillales</taxon>
        <taxon>Hahellaceae</taxon>
        <taxon>Thermohahella</taxon>
    </lineage>
</organism>
<sequence>MDDLNTLVPEPVVVEIAGSRIEITPLRVGEFPAMLRAIRPFAEQLAGEPDWLALLAEHGEALLDALALACRRPREWVDGLDLDDALQLAAAVFEVNADFFVARVAPNVTQLSEKIGQRLDGSSASTGSSAPATATPTS</sequence>
<feature type="compositionally biased region" description="Low complexity" evidence="1">
    <location>
        <begin position="121"/>
        <end position="138"/>
    </location>
</feature>
<evidence type="ECO:0000256" key="1">
    <source>
        <dbReference type="SAM" id="MobiDB-lite"/>
    </source>
</evidence>
<gene>
    <name evidence="2" type="ORF">AAIA72_06650</name>
</gene>
<dbReference type="InterPro" id="IPR046583">
    <property type="entry name" value="DUF6631"/>
</dbReference>
<protein>
    <submittedName>
        <fullName evidence="2">DUF6631 family protein</fullName>
    </submittedName>
</protein>
<accession>A0AB39UZ71</accession>
<dbReference type="RefSeq" id="WP_369602627.1">
    <property type="nucleotide sequence ID" value="NZ_CP154858.1"/>
</dbReference>
<proteinExistence type="predicted"/>
<dbReference type="EMBL" id="CP154858">
    <property type="protein sequence ID" value="XDT73642.1"/>
    <property type="molecule type" value="Genomic_DNA"/>
</dbReference>
<dbReference type="KEGG" id="tcd:AAIA72_06650"/>
<name>A0AB39UZ71_9GAMM</name>
<dbReference type="Pfam" id="PF20336">
    <property type="entry name" value="DUF6631"/>
    <property type="match status" value="1"/>
</dbReference>
<feature type="region of interest" description="Disordered" evidence="1">
    <location>
        <begin position="119"/>
        <end position="138"/>
    </location>
</feature>
<evidence type="ECO:0000313" key="2">
    <source>
        <dbReference type="EMBL" id="XDT73642.1"/>
    </source>
</evidence>
<dbReference type="AlphaFoldDB" id="A0AB39UZ71"/>
<reference evidence="2" key="1">
    <citation type="submission" date="2024-05" db="EMBL/GenBank/DDBJ databases">
        <title>Genome sequencing of novel strain.</title>
        <authorList>
            <person name="Ganbat D."/>
            <person name="Ganbat S."/>
            <person name="Lee S.-J."/>
        </authorList>
    </citation>
    <scope>NUCLEOTIDE SEQUENCE</scope>
    <source>
        <strain evidence="2">SMD15-11</strain>
    </source>
</reference>